<keyword evidence="16" id="KW-1185">Reference proteome</keyword>
<evidence type="ECO:0000256" key="14">
    <source>
        <dbReference type="ARBA" id="ARBA00033255"/>
    </source>
</evidence>
<keyword evidence="7" id="KW-0812">Transmembrane</keyword>
<evidence type="ECO:0000256" key="3">
    <source>
        <dbReference type="ARBA" id="ARBA00009960"/>
    </source>
</evidence>
<evidence type="ECO:0000313" key="15">
    <source>
        <dbReference type="EMBL" id="CAG9800673.1"/>
    </source>
</evidence>
<evidence type="ECO:0000256" key="10">
    <source>
        <dbReference type="ARBA" id="ARBA00022989"/>
    </source>
</evidence>
<evidence type="ECO:0000256" key="2">
    <source>
        <dbReference type="ARBA" id="ARBA00004298"/>
    </source>
</evidence>
<keyword evidence="12" id="KW-0472">Membrane</keyword>
<evidence type="ECO:0000256" key="1">
    <source>
        <dbReference type="ARBA" id="ARBA00003195"/>
    </source>
</evidence>
<comment type="function">
    <text evidence="1">Accessory subunit of the mitochondrial membrane respiratory chain NADH dehydrogenase (Complex I), that is believed not to be involved in catalysis. Complex I functions in the transfer of electrons from NADH to the respiratory chain. The immediate electron acceptor for the enzyme is believed to be ubiquinone.</text>
</comment>
<evidence type="ECO:0000313" key="16">
    <source>
        <dbReference type="Proteomes" id="UP001153620"/>
    </source>
</evidence>
<dbReference type="PANTHER" id="PTHR17098:SF2">
    <property type="entry name" value="NADH DEHYDROGENASE [UBIQUINONE] 1 ALPHA SUBCOMPLEX SUBUNIT 1"/>
    <property type="match status" value="1"/>
</dbReference>
<dbReference type="PANTHER" id="PTHR17098">
    <property type="entry name" value="NADH-UBIQUINONE OXIDOREDUCTASE MWFE SUBUNIT"/>
    <property type="match status" value="1"/>
</dbReference>
<sequence>MWFEIIPPCAIICVALYLPGFATYHLNKAICGNAYRRNTDERFDRVMYMRDYRINKNVYQGQGLEGIPDK</sequence>
<evidence type="ECO:0000256" key="13">
    <source>
        <dbReference type="ARBA" id="ARBA00029847"/>
    </source>
</evidence>
<protein>
    <recommendedName>
        <fullName evidence="4">NADH dehydrogenase [ubiquinone] 1 alpha subcomplex subunit 1</fullName>
    </recommendedName>
    <alternativeName>
        <fullName evidence="14">Complex I-MWFE</fullName>
    </alternativeName>
    <alternativeName>
        <fullName evidence="13">NADH-ubiquinone oxidoreductase MWFE subunit</fullName>
    </alternativeName>
</protein>
<dbReference type="GO" id="GO:0005743">
    <property type="term" value="C:mitochondrial inner membrane"/>
    <property type="evidence" value="ECO:0007669"/>
    <property type="project" value="UniProtKB-SubCell"/>
</dbReference>
<proteinExistence type="inferred from homology"/>
<accession>A0A9N9WNZ2</accession>
<keyword evidence="5" id="KW-0813">Transport</keyword>
<evidence type="ECO:0000256" key="4">
    <source>
        <dbReference type="ARBA" id="ARBA00016392"/>
    </source>
</evidence>
<keyword evidence="10" id="KW-1133">Transmembrane helix</keyword>
<organism evidence="15 16">
    <name type="scientific">Chironomus riparius</name>
    <dbReference type="NCBI Taxonomy" id="315576"/>
    <lineage>
        <taxon>Eukaryota</taxon>
        <taxon>Metazoa</taxon>
        <taxon>Ecdysozoa</taxon>
        <taxon>Arthropoda</taxon>
        <taxon>Hexapoda</taxon>
        <taxon>Insecta</taxon>
        <taxon>Pterygota</taxon>
        <taxon>Neoptera</taxon>
        <taxon>Endopterygota</taxon>
        <taxon>Diptera</taxon>
        <taxon>Nematocera</taxon>
        <taxon>Chironomoidea</taxon>
        <taxon>Chironomidae</taxon>
        <taxon>Chironominae</taxon>
        <taxon>Chironomus</taxon>
    </lineage>
</organism>
<evidence type="ECO:0000256" key="6">
    <source>
        <dbReference type="ARBA" id="ARBA00022660"/>
    </source>
</evidence>
<evidence type="ECO:0000256" key="8">
    <source>
        <dbReference type="ARBA" id="ARBA00022792"/>
    </source>
</evidence>
<dbReference type="Proteomes" id="UP001153620">
    <property type="component" value="Chromosome 1"/>
</dbReference>
<comment type="subcellular location">
    <subcellularLocation>
        <location evidence="2">Mitochondrion inner membrane</location>
        <topology evidence="2">Single-pass membrane protein</topology>
        <orientation evidence="2">Matrix side</orientation>
    </subcellularLocation>
</comment>
<reference evidence="15" key="2">
    <citation type="submission" date="2022-10" db="EMBL/GenBank/DDBJ databases">
        <authorList>
            <consortium name="ENA_rothamsted_submissions"/>
            <consortium name="culmorum"/>
            <person name="King R."/>
        </authorList>
    </citation>
    <scope>NUCLEOTIDE SEQUENCE</scope>
</reference>
<keyword evidence="9" id="KW-0249">Electron transport</keyword>
<keyword evidence="11" id="KW-0496">Mitochondrion</keyword>
<evidence type="ECO:0000256" key="12">
    <source>
        <dbReference type="ARBA" id="ARBA00023136"/>
    </source>
</evidence>
<dbReference type="OrthoDB" id="1920692at2759"/>
<keyword evidence="8" id="KW-0999">Mitochondrion inner membrane</keyword>
<evidence type="ECO:0000256" key="11">
    <source>
        <dbReference type="ARBA" id="ARBA00023128"/>
    </source>
</evidence>
<dbReference type="Pfam" id="PF15879">
    <property type="entry name" value="MWFE"/>
    <property type="match status" value="1"/>
</dbReference>
<evidence type="ECO:0000256" key="7">
    <source>
        <dbReference type="ARBA" id="ARBA00022692"/>
    </source>
</evidence>
<comment type="similarity">
    <text evidence="3">Belongs to the complex I NDUFA1 subunit family.</text>
</comment>
<evidence type="ECO:0000256" key="5">
    <source>
        <dbReference type="ARBA" id="ARBA00022448"/>
    </source>
</evidence>
<dbReference type="InterPro" id="IPR017384">
    <property type="entry name" value="NADH_Ub_cplx-1_asu_su-1"/>
</dbReference>
<gene>
    <name evidence="15" type="ORF">CHIRRI_LOCUS3612</name>
</gene>
<dbReference type="EMBL" id="OU895877">
    <property type="protein sequence ID" value="CAG9800673.1"/>
    <property type="molecule type" value="Genomic_DNA"/>
</dbReference>
<dbReference type="AlphaFoldDB" id="A0A9N9WNZ2"/>
<name>A0A9N9WNZ2_9DIPT</name>
<reference evidence="15" key="1">
    <citation type="submission" date="2022-01" db="EMBL/GenBank/DDBJ databases">
        <authorList>
            <person name="King R."/>
        </authorList>
    </citation>
    <scope>NUCLEOTIDE SEQUENCE</scope>
</reference>
<evidence type="ECO:0000256" key="9">
    <source>
        <dbReference type="ARBA" id="ARBA00022982"/>
    </source>
</evidence>
<keyword evidence="6" id="KW-0679">Respiratory chain</keyword>